<comment type="caution">
    <text evidence="5">The sequence shown here is derived from an EMBL/GenBank/DDBJ whole genome shotgun (WGS) entry which is preliminary data.</text>
</comment>
<dbReference type="EMBL" id="JACHWS010000001">
    <property type="protein sequence ID" value="MBB3035882.1"/>
    <property type="molecule type" value="Genomic_DNA"/>
</dbReference>
<dbReference type="Proteomes" id="UP000567922">
    <property type="component" value="Unassembled WGS sequence"/>
</dbReference>
<comment type="similarity">
    <text evidence="3">Belongs to the acetyltransferase family. RimJ subfamily.</text>
</comment>
<organism evidence="5 6">
    <name type="scientific">Hoyosella altamirensis</name>
    <dbReference type="NCBI Taxonomy" id="616997"/>
    <lineage>
        <taxon>Bacteria</taxon>
        <taxon>Bacillati</taxon>
        <taxon>Actinomycetota</taxon>
        <taxon>Actinomycetes</taxon>
        <taxon>Mycobacteriales</taxon>
        <taxon>Hoyosellaceae</taxon>
        <taxon>Hoyosella</taxon>
    </lineage>
</organism>
<dbReference type="GO" id="GO:0005737">
    <property type="term" value="C:cytoplasm"/>
    <property type="evidence" value="ECO:0007669"/>
    <property type="project" value="TreeGrafter"/>
</dbReference>
<sequence length="197" mass="22293">MTIAAGEVRLRPVRLRDATSWSKYRLQDEDYLRPWEPSGPGTWEGRHRASSWPSVCMNLRNAGRKGMMLPFAIELDGQFCGQLTVGNMVRGPLCSAWIGYWIAKDLAGKGIATTALALGVDHCFRAVGLHRLEATVRPENEASQSVLRRVGFRDEGFLRRYLHVDGDWRDHKLVAILTDDYPDTAISRLVRQGRAKW</sequence>
<dbReference type="Gene3D" id="3.40.630.30">
    <property type="match status" value="1"/>
</dbReference>
<evidence type="ECO:0000259" key="4">
    <source>
        <dbReference type="PROSITE" id="PS51186"/>
    </source>
</evidence>
<feature type="domain" description="N-acetyltransferase" evidence="4">
    <location>
        <begin position="8"/>
        <end position="175"/>
    </location>
</feature>
<proteinExistence type="inferred from homology"/>
<evidence type="ECO:0000256" key="2">
    <source>
        <dbReference type="ARBA" id="ARBA00023315"/>
    </source>
</evidence>
<dbReference type="EC" id="2.3.1.267" evidence="5"/>
<keyword evidence="1 5" id="KW-0808">Transferase</keyword>
<name>A0A839RGM8_9ACTN</name>
<dbReference type="InterPro" id="IPR051531">
    <property type="entry name" value="N-acetyltransferase"/>
</dbReference>
<accession>A0A839RGM8</accession>
<keyword evidence="6" id="KW-1185">Reference proteome</keyword>
<evidence type="ECO:0000256" key="3">
    <source>
        <dbReference type="ARBA" id="ARBA00038502"/>
    </source>
</evidence>
<dbReference type="AlphaFoldDB" id="A0A839RGM8"/>
<dbReference type="PANTHER" id="PTHR43792">
    <property type="entry name" value="GNAT FAMILY, PUTATIVE (AFU_ORTHOLOGUE AFUA_3G00765)-RELATED-RELATED"/>
    <property type="match status" value="1"/>
</dbReference>
<reference evidence="5 6" key="1">
    <citation type="submission" date="2020-08" db="EMBL/GenBank/DDBJ databases">
        <title>Sequencing the genomes of 1000 actinobacteria strains.</title>
        <authorList>
            <person name="Klenk H.-P."/>
        </authorList>
    </citation>
    <scope>NUCLEOTIDE SEQUENCE [LARGE SCALE GENOMIC DNA]</scope>
    <source>
        <strain evidence="5 6">DSM 45258</strain>
    </source>
</reference>
<dbReference type="InterPro" id="IPR000182">
    <property type="entry name" value="GNAT_dom"/>
</dbReference>
<evidence type="ECO:0000313" key="6">
    <source>
        <dbReference type="Proteomes" id="UP000567922"/>
    </source>
</evidence>
<dbReference type="InterPro" id="IPR016181">
    <property type="entry name" value="Acyl_CoA_acyltransferase"/>
</dbReference>
<dbReference type="RefSeq" id="WP_232322914.1">
    <property type="nucleotide sequence ID" value="NZ_BDDI01000005.1"/>
</dbReference>
<dbReference type="PANTHER" id="PTHR43792:SF8">
    <property type="entry name" value="[RIBOSOMAL PROTEIN US5]-ALANINE N-ACETYLTRANSFERASE"/>
    <property type="match status" value="1"/>
</dbReference>
<dbReference type="PROSITE" id="PS51186">
    <property type="entry name" value="GNAT"/>
    <property type="match status" value="1"/>
</dbReference>
<protein>
    <submittedName>
        <fullName evidence="5">Ribosomal-protein-alanine N-acetyltransferase</fullName>
        <ecNumber evidence="5">2.3.1.267</ecNumber>
    </submittedName>
</protein>
<evidence type="ECO:0000256" key="1">
    <source>
        <dbReference type="ARBA" id="ARBA00022679"/>
    </source>
</evidence>
<evidence type="ECO:0000313" key="5">
    <source>
        <dbReference type="EMBL" id="MBB3035882.1"/>
    </source>
</evidence>
<gene>
    <name evidence="5" type="ORF">FHU29_000316</name>
</gene>
<keyword evidence="2 5" id="KW-0012">Acyltransferase</keyword>
<dbReference type="SUPFAM" id="SSF55729">
    <property type="entry name" value="Acyl-CoA N-acyltransferases (Nat)"/>
    <property type="match status" value="1"/>
</dbReference>
<dbReference type="Pfam" id="PF13302">
    <property type="entry name" value="Acetyltransf_3"/>
    <property type="match status" value="1"/>
</dbReference>
<dbReference type="GO" id="GO:0008999">
    <property type="term" value="F:protein-N-terminal-alanine acetyltransferase activity"/>
    <property type="evidence" value="ECO:0007669"/>
    <property type="project" value="UniProtKB-EC"/>
</dbReference>